<evidence type="ECO:0000313" key="14">
    <source>
        <dbReference type="Proteomes" id="UP000190367"/>
    </source>
</evidence>
<dbReference type="GO" id="GO:0004452">
    <property type="term" value="F:isopentenyl-diphosphate delta-isomerase activity"/>
    <property type="evidence" value="ECO:0007669"/>
    <property type="project" value="UniProtKB-UniRule"/>
</dbReference>
<keyword evidence="4" id="KW-0963">Cytoplasm</keyword>
<evidence type="ECO:0000256" key="6">
    <source>
        <dbReference type="ARBA" id="ARBA00022842"/>
    </source>
</evidence>
<dbReference type="CDD" id="cd02885">
    <property type="entry name" value="NUDIX_IPP_Isomerase"/>
    <property type="match status" value="1"/>
</dbReference>
<evidence type="ECO:0000256" key="9">
    <source>
        <dbReference type="ARBA" id="ARBA00023235"/>
    </source>
</evidence>
<name>A0A1T4NQL9_9BACT</name>
<evidence type="ECO:0000256" key="5">
    <source>
        <dbReference type="ARBA" id="ARBA00022723"/>
    </source>
</evidence>
<dbReference type="NCBIfam" id="NF002995">
    <property type="entry name" value="PRK03759.1"/>
    <property type="match status" value="1"/>
</dbReference>
<dbReference type="GO" id="GO:0046872">
    <property type="term" value="F:metal ion binding"/>
    <property type="evidence" value="ECO:0007669"/>
    <property type="project" value="UniProtKB-KW"/>
</dbReference>
<dbReference type="NCBIfam" id="TIGR02150">
    <property type="entry name" value="IPP_isom_1"/>
    <property type="match status" value="1"/>
</dbReference>
<keyword evidence="7" id="KW-0464">Manganese</keyword>
<dbReference type="EC" id="5.3.3.2" evidence="3 10"/>
<dbReference type="EMBL" id="FUWZ01000001">
    <property type="protein sequence ID" value="SJZ81366.1"/>
    <property type="molecule type" value="Genomic_DNA"/>
</dbReference>
<dbReference type="GO" id="GO:0050992">
    <property type="term" value="P:dimethylallyl diphosphate biosynthetic process"/>
    <property type="evidence" value="ECO:0007669"/>
    <property type="project" value="UniProtKB-UniPathway"/>
</dbReference>
<keyword evidence="6" id="KW-0460">Magnesium</keyword>
<dbReference type="HAMAP" id="MF_00202">
    <property type="entry name" value="Idi"/>
    <property type="match status" value="1"/>
</dbReference>
<dbReference type="Pfam" id="PF00293">
    <property type="entry name" value="NUDIX"/>
    <property type="match status" value="1"/>
</dbReference>
<comment type="similarity">
    <text evidence="2">Belongs to the IPP isomerase type 1 family.</text>
</comment>
<keyword evidence="5" id="KW-0479">Metal-binding</keyword>
<evidence type="ECO:0000256" key="10">
    <source>
        <dbReference type="NCBIfam" id="TIGR02150"/>
    </source>
</evidence>
<evidence type="ECO:0000256" key="4">
    <source>
        <dbReference type="ARBA" id="ARBA00022490"/>
    </source>
</evidence>
<dbReference type="InterPro" id="IPR015797">
    <property type="entry name" value="NUDIX_hydrolase-like_dom_sf"/>
</dbReference>
<evidence type="ECO:0000313" key="13">
    <source>
        <dbReference type="EMBL" id="SJZ81366.1"/>
    </source>
</evidence>
<feature type="active site" evidence="11">
    <location>
        <position position="66"/>
    </location>
</feature>
<organism evidence="13 14">
    <name type="scientific">Chitinophaga eiseniae</name>
    <dbReference type="NCBI Taxonomy" id="634771"/>
    <lineage>
        <taxon>Bacteria</taxon>
        <taxon>Pseudomonadati</taxon>
        <taxon>Bacteroidota</taxon>
        <taxon>Chitinophagia</taxon>
        <taxon>Chitinophagales</taxon>
        <taxon>Chitinophagaceae</taxon>
        <taxon>Chitinophaga</taxon>
    </lineage>
</organism>
<reference evidence="14" key="1">
    <citation type="submission" date="2017-02" db="EMBL/GenBank/DDBJ databases">
        <authorList>
            <person name="Varghese N."/>
            <person name="Submissions S."/>
        </authorList>
    </citation>
    <scope>NUCLEOTIDE SEQUENCE [LARGE SCALE GENOMIC DNA]</scope>
    <source>
        <strain evidence="14">DSM 22224</strain>
    </source>
</reference>
<dbReference type="Proteomes" id="UP000190367">
    <property type="component" value="Unassembled WGS sequence"/>
</dbReference>
<dbReference type="PROSITE" id="PS51462">
    <property type="entry name" value="NUDIX"/>
    <property type="match status" value="1"/>
</dbReference>
<evidence type="ECO:0000259" key="12">
    <source>
        <dbReference type="PROSITE" id="PS51462"/>
    </source>
</evidence>
<feature type="domain" description="Nudix hydrolase" evidence="12">
    <location>
        <begin position="29"/>
        <end position="161"/>
    </location>
</feature>
<dbReference type="PANTHER" id="PTHR10885:SF0">
    <property type="entry name" value="ISOPENTENYL-DIPHOSPHATE DELTA-ISOMERASE"/>
    <property type="match status" value="1"/>
</dbReference>
<dbReference type="GO" id="GO:0009240">
    <property type="term" value="P:isopentenyl diphosphate biosynthetic process"/>
    <property type="evidence" value="ECO:0007669"/>
    <property type="project" value="TreeGrafter"/>
</dbReference>
<gene>
    <name evidence="13" type="ORF">SAMN04488128_1011696</name>
</gene>
<keyword evidence="9 13" id="KW-0413">Isomerase</keyword>
<evidence type="ECO:0000256" key="1">
    <source>
        <dbReference type="ARBA" id="ARBA00004826"/>
    </source>
</evidence>
<proteinExistence type="inferred from homology"/>
<protein>
    <recommendedName>
        <fullName evidence="3 10">Isopentenyl-diphosphate delta-isomerase</fullName>
        <ecNumber evidence="3 10">5.3.3.2</ecNumber>
    </recommendedName>
</protein>
<evidence type="ECO:0000256" key="7">
    <source>
        <dbReference type="ARBA" id="ARBA00023211"/>
    </source>
</evidence>
<evidence type="ECO:0000256" key="2">
    <source>
        <dbReference type="ARBA" id="ARBA00007579"/>
    </source>
</evidence>
<feature type="active site" evidence="11">
    <location>
        <position position="113"/>
    </location>
</feature>
<dbReference type="InterPro" id="IPR056375">
    <property type="entry name" value="Idi_bact"/>
</dbReference>
<dbReference type="UniPathway" id="UPA00059">
    <property type="reaction ID" value="UER00104"/>
</dbReference>
<dbReference type="RefSeq" id="WP_078668280.1">
    <property type="nucleotide sequence ID" value="NZ_FUWZ01000001.1"/>
</dbReference>
<dbReference type="AlphaFoldDB" id="A0A1T4NQL9"/>
<comment type="pathway">
    <text evidence="1">Isoprenoid biosynthesis; dimethylallyl diphosphate biosynthesis; dimethylallyl diphosphate from isopentenyl diphosphate: step 1/1.</text>
</comment>
<evidence type="ECO:0000256" key="11">
    <source>
        <dbReference type="PIRSR" id="PIRSR018427-1"/>
    </source>
</evidence>
<evidence type="ECO:0000256" key="3">
    <source>
        <dbReference type="ARBA" id="ARBA00012057"/>
    </source>
</evidence>
<keyword evidence="8" id="KW-0414">Isoprene biosynthesis</keyword>
<evidence type="ECO:0000256" key="8">
    <source>
        <dbReference type="ARBA" id="ARBA00023229"/>
    </source>
</evidence>
<dbReference type="OrthoDB" id="9809458at2"/>
<sequence>MNQPEVILVTESDEAIGTMEKMEAHRRGLLHRAFSVFILNDAGDMLLQQRALGKYHSPGLWTNACCSHPLPGETIPEAAHRRLMEEMGFDCPLEEIFSFTYRTAFDNGLIEHEFDHVLIGTHNGAIHPDSTEVNDYRYMSVHQILELMEKEPARFTSWFHLALPRVLKHLNMSVTAAGI</sequence>
<dbReference type="Gene3D" id="3.90.79.10">
    <property type="entry name" value="Nucleoside Triphosphate Pyrophosphohydrolase"/>
    <property type="match status" value="1"/>
</dbReference>
<dbReference type="GO" id="GO:0005737">
    <property type="term" value="C:cytoplasm"/>
    <property type="evidence" value="ECO:0007669"/>
    <property type="project" value="TreeGrafter"/>
</dbReference>
<dbReference type="InterPro" id="IPR000086">
    <property type="entry name" value="NUDIX_hydrolase_dom"/>
</dbReference>
<keyword evidence="14" id="KW-1185">Reference proteome</keyword>
<accession>A0A1T4NQL9</accession>
<dbReference type="SUPFAM" id="SSF55811">
    <property type="entry name" value="Nudix"/>
    <property type="match status" value="1"/>
</dbReference>
<dbReference type="PANTHER" id="PTHR10885">
    <property type="entry name" value="ISOPENTENYL-DIPHOSPHATE DELTA-ISOMERASE"/>
    <property type="match status" value="1"/>
</dbReference>
<dbReference type="InterPro" id="IPR011876">
    <property type="entry name" value="IsopentenylPP_isomerase_typ1"/>
</dbReference>
<dbReference type="STRING" id="634771.SAMN04488128_1011696"/>
<dbReference type="PIRSF" id="PIRSF018427">
    <property type="entry name" value="Isopntndiph_ism"/>
    <property type="match status" value="1"/>
</dbReference>